<proteinExistence type="predicted"/>
<gene>
    <name evidence="3" type="ORF">LNAOJCKE_3116</name>
</gene>
<evidence type="ECO:0000313" key="4">
    <source>
        <dbReference type="Proteomes" id="UP001055039"/>
    </source>
</evidence>
<accession>A0ABQ4UHA2</accession>
<keyword evidence="4" id="KW-1185">Reference proteome</keyword>
<keyword evidence="2" id="KW-1133">Transmembrane helix</keyword>
<keyword evidence="2" id="KW-0812">Transmembrane</keyword>
<feature type="region of interest" description="Disordered" evidence="1">
    <location>
        <begin position="234"/>
        <end position="317"/>
    </location>
</feature>
<dbReference type="Proteomes" id="UP001055039">
    <property type="component" value="Unassembled WGS sequence"/>
</dbReference>
<evidence type="ECO:0000256" key="2">
    <source>
        <dbReference type="SAM" id="Phobius"/>
    </source>
</evidence>
<feature type="compositionally biased region" description="Pro residues" evidence="1">
    <location>
        <begin position="108"/>
        <end position="118"/>
    </location>
</feature>
<protein>
    <submittedName>
        <fullName evidence="3">Uncharacterized protein</fullName>
    </submittedName>
</protein>
<feature type="compositionally biased region" description="Low complexity" evidence="1">
    <location>
        <begin position="279"/>
        <end position="295"/>
    </location>
</feature>
<feature type="compositionally biased region" description="Low complexity" evidence="1">
    <location>
        <begin position="133"/>
        <end position="175"/>
    </location>
</feature>
<evidence type="ECO:0000256" key="1">
    <source>
        <dbReference type="SAM" id="MobiDB-lite"/>
    </source>
</evidence>
<feature type="transmembrane region" description="Helical" evidence="2">
    <location>
        <begin position="36"/>
        <end position="58"/>
    </location>
</feature>
<feature type="region of interest" description="Disordered" evidence="1">
    <location>
        <begin position="83"/>
        <end position="118"/>
    </location>
</feature>
<comment type="caution">
    <text evidence="3">The sequence shown here is derived from an EMBL/GenBank/DDBJ whole genome shotgun (WGS) entry which is preliminary data.</text>
</comment>
<organism evidence="3 4">
    <name type="scientific">Methylorubrum aminovorans</name>
    <dbReference type="NCBI Taxonomy" id="269069"/>
    <lineage>
        <taxon>Bacteria</taxon>
        <taxon>Pseudomonadati</taxon>
        <taxon>Pseudomonadota</taxon>
        <taxon>Alphaproteobacteria</taxon>
        <taxon>Hyphomicrobiales</taxon>
        <taxon>Methylobacteriaceae</taxon>
        <taxon>Methylorubrum</taxon>
    </lineage>
</organism>
<reference evidence="3" key="1">
    <citation type="journal article" date="2021" name="Front. Microbiol.">
        <title>Comprehensive Comparative Genomics and Phenotyping of Methylobacterium Species.</title>
        <authorList>
            <person name="Alessa O."/>
            <person name="Ogura Y."/>
            <person name="Fujitani Y."/>
            <person name="Takami H."/>
            <person name="Hayashi T."/>
            <person name="Sahin N."/>
            <person name="Tani A."/>
        </authorList>
    </citation>
    <scope>NUCLEOTIDE SEQUENCE</scope>
    <source>
        <strain evidence="3">NBRC 15686</strain>
    </source>
</reference>
<reference evidence="3" key="2">
    <citation type="submission" date="2021-08" db="EMBL/GenBank/DDBJ databases">
        <authorList>
            <person name="Tani A."/>
            <person name="Ola A."/>
            <person name="Ogura Y."/>
            <person name="Katsura K."/>
            <person name="Hayashi T."/>
        </authorList>
    </citation>
    <scope>NUCLEOTIDE SEQUENCE</scope>
    <source>
        <strain evidence="3">NBRC 15686</strain>
    </source>
</reference>
<feature type="compositionally biased region" description="Basic and acidic residues" evidence="1">
    <location>
        <begin position="234"/>
        <end position="264"/>
    </location>
</feature>
<feature type="region of interest" description="Disordered" evidence="1">
    <location>
        <begin position="133"/>
        <end position="183"/>
    </location>
</feature>
<dbReference type="EMBL" id="BPRC01000010">
    <property type="protein sequence ID" value="GJE65902.1"/>
    <property type="molecule type" value="Genomic_DNA"/>
</dbReference>
<keyword evidence="2" id="KW-0472">Membrane</keyword>
<evidence type="ECO:0000313" key="3">
    <source>
        <dbReference type="EMBL" id="GJE65902.1"/>
    </source>
</evidence>
<sequence>MQGYNVQEAGRMSVAIHPSEARPSEARAQARFRLPVIAGVAGGGVALVVFAVGAFSFFSDLADPRSRPTRIAPVASQWPDLKDGVPALAPTTGGPVIEPRRASLPSAEPAPAPSPPLPVQAAAAIPVAAPAQATAPAQTAPTAQATLPAQATPPTQAALPARGAATVQAAAASPARGTPPIEPASTLPATGRTAAALAPAKVTVPLPPSRSETVRAKTEQPAKFVSLPAPKAKPEIAKAEARVEAKSESKPEAKAETAKADAARKAMPAPRNRTAETRPTQTASAQPPAANPAQDSADEPELLGVKIPGGRQIREGWDAAVSGLLGKKSGNE</sequence>
<name>A0ABQ4UHA2_9HYPH</name>